<feature type="transmembrane region" description="Helical" evidence="9">
    <location>
        <begin position="156"/>
        <end position="175"/>
    </location>
</feature>
<gene>
    <name evidence="11" type="ORF">PMEA_00012804</name>
</gene>
<dbReference type="PROSITE" id="PS00237">
    <property type="entry name" value="G_PROTEIN_RECEP_F1_1"/>
    <property type="match status" value="1"/>
</dbReference>
<dbReference type="Proteomes" id="UP001159428">
    <property type="component" value="Unassembled WGS sequence"/>
</dbReference>
<evidence type="ECO:0000313" key="12">
    <source>
        <dbReference type="Proteomes" id="UP001159428"/>
    </source>
</evidence>
<comment type="similarity">
    <text evidence="8">Belongs to the G-protein coupled receptor 1 family.</text>
</comment>
<feature type="transmembrane region" description="Helical" evidence="9">
    <location>
        <begin position="111"/>
        <end position="136"/>
    </location>
</feature>
<reference evidence="11 12" key="1">
    <citation type="submission" date="2022-05" db="EMBL/GenBank/DDBJ databases">
        <authorList>
            <consortium name="Genoscope - CEA"/>
            <person name="William W."/>
        </authorList>
    </citation>
    <scope>NUCLEOTIDE SEQUENCE [LARGE SCALE GENOMIC DNA]</scope>
</reference>
<dbReference type="GO" id="GO:0005886">
    <property type="term" value="C:plasma membrane"/>
    <property type="evidence" value="ECO:0007669"/>
    <property type="project" value="TreeGrafter"/>
</dbReference>
<dbReference type="PANTHER" id="PTHR45695:SF9">
    <property type="entry name" value="LEUCOKININ RECEPTOR"/>
    <property type="match status" value="1"/>
</dbReference>
<evidence type="ECO:0000256" key="1">
    <source>
        <dbReference type="ARBA" id="ARBA00004141"/>
    </source>
</evidence>
<evidence type="ECO:0000256" key="2">
    <source>
        <dbReference type="ARBA" id="ARBA00022692"/>
    </source>
</evidence>
<name>A0AAU9WVU9_9CNID</name>
<dbReference type="InterPro" id="IPR000276">
    <property type="entry name" value="GPCR_Rhodpsn"/>
</dbReference>
<keyword evidence="4 8" id="KW-0297">G-protein coupled receptor</keyword>
<evidence type="ECO:0000256" key="4">
    <source>
        <dbReference type="ARBA" id="ARBA00023040"/>
    </source>
</evidence>
<dbReference type="InterPro" id="IPR017452">
    <property type="entry name" value="GPCR_Rhodpsn_7TM"/>
</dbReference>
<organism evidence="11 12">
    <name type="scientific">Pocillopora meandrina</name>
    <dbReference type="NCBI Taxonomy" id="46732"/>
    <lineage>
        <taxon>Eukaryota</taxon>
        <taxon>Metazoa</taxon>
        <taxon>Cnidaria</taxon>
        <taxon>Anthozoa</taxon>
        <taxon>Hexacorallia</taxon>
        <taxon>Scleractinia</taxon>
        <taxon>Astrocoeniina</taxon>
        <taxon>Pocilloporidae</taxon>
        <taxon>Pocillopora</taxon>
    </lineage>
</organism>
<keyword evidence="2 8" id="KW-0812">Transmembrane</keyword>
<feature type="transmembrane region" description="Helical" evidence="9">
    <location>
        <begin position="73"/>
        <end position="91"/>
    </location>
</feature>
<protein>
    <recommendedName>
        <fullName evidence="10">G-protein coupled receptors family 1 profile domain-containing protein</fullName>
    </recommendedName>
</protein>
<dbReference type="SUPFAM" id="SSF81321">
    <property type="entry name" value="Family A G protein-coupled receptor-like"/>
    <property type="match status" value="1"/>
</dbReference>
<evidence type="ECO:0000259" key="10">
    <source>
        <dbReference type="PROSITE" id="PS50262"/>
    </source>
</evidence>
<accession>A0AAU9WVU9</accession>
<sequence>MALGPNLFILNYFLRRSAIVTATMNETRCFSQEAGRVGITVVFCLQLVVSLVGNSFIAIVVYKTKSLRKPINFLIVNVAMSDLLFPIFLIPEELIVLYNGPWLTSGPLGRSLCALVFFSVKISVAVSVQSLVLIAVDRFGAVVFPRCAPLISSKKCQFVIPATWILAVTFLSPSWKLVSHPDRPMSAEQRNNSFEVPSSYRNLVMAMDVLFLDAPLILICIIYLVIAFKIKSQKILIEQSANARGQRLQRERNVLKMSIAIMLGFAVCWLPYSIVVLYPLDIKASCGIQYFTGFAFILANSYCAINPFICFVFCGNYRRGLKRLFSCFYVAVDRFVAEVFPIRSPLISSKLALQVLYPRHLDHCLGCLVPKLARLYPCRVSNEAVLHATTEWRI</sequence>
<evidence type="ECO:0000256" key="5">
    <source>
        <dbReference type="ARBA" id="ARBA00023136"/>
    </source>
</evidence>
<feature type="transmembrane region" description="Helical" evidence="9">
    <location>
        <begin position="37"/>
        <end position="61"/>
    </location>
</feature>
<dbReference type="PROSITE" id="PS50262">
    <property type="entry name" value="G_PROTEIN_RECEP_F1_2"/>
    <property type="match status" value="1"/>
</dbReference>
<evidence type="ECO:0000313" key="11">
    <source>
        <dbReference type="EMBL" id="CAH3126947.1"/>
    </source>
</evidence>
<feature type="transmembrane region" description="Helical" evidence="9">
    <location>
        <begin position="203"/>
        <end position="226"/>
    </location>
</feature>
<dbReference type="AlphaFoldDB" id="A0AAU9WVU9"/>
<comment type="subcellular location">
    <subcellularLocation>
        <location evidence="1">Membrane</location>
        <topology evidence="1">Multi-pass membrane protein</topology>
    </subcellularLocation>
</comment>
<evidence type="ECO:0000256" key="3">
    <source>
        <dbReference type="ARBA" id="ARBA00022989"/>
    </source>
</evidence>
<dbReference type="GO" id="GO:0004930">
    <property type="term" value="F:G protein-coupled receptor activity"/>
    <property type="evidence" value="ECO:0007669"/>
    <property type="project" value="UniProtKB-KW"/>
</dbReference>
<evidence type="ECO:0000256" key="7">
    <source>
        <dbReference type="ARBA" id="ARBA00023224"/>
    </source>
</evidence>
<evidence type="ECO:0000256" key="6">
    <source>
        <dbReference type="ARBA" id="ARBA00023170"/>
    </source>
</evidence>
<dbReference type="EMBL" id="CALNXJ010000022">
    <property type="protein sequence ID" value="CAH3126947.1"/>
    <property type="molecule type" value="Genomic_DNA"/>
</dbReference>
<dbReference type="CDD" id="cd00637">
    <property type="entry name" value="7tm_classA_rhodopsin-like"/>
    <property type="match status" value="1"/>
</dbReference>
<dbReference type="Gene3D" id="1.20.1070.10">
    <property type="entry name" value="Rhodopsin 7-helix transmembrane proteins"/>
    <property type="match status" value="1"/>
</dbReference>
<keyword evidence="5 9" id="KW-0472">Membrane</keyword>
<feature type="transmembrane region" description="Helical" evidence="9">
    <location>
        <begin position="254"/>
        <end position="278"/>
    </location>
</feature>
<comment type="caution">
    <text evidence="11">The sequence shown here is derived from an EMBL/GenBank/DDBJ whole genome shotgun (WGS) entry which is preliminary data.</text>
</comment>
<dbReference type="PANTHER" id="PTHR45695">
    <property type="entry name" value="LEUCOKININ RECEPTOR-RELATED"/>
    <property type="match status" value="1"/>
</dbReference>
<evidence type="ECO:0000256" key="9">
    <source>
        <dbReference type="SAM" id="Phobius"/>
    </source>
</evidence>
<feature type="domain" description="G-protein coupled receptors family 1 profile" evidence="10">
    <location>
        <begin position="53"/>
        <end position="310"/>
    </location>
</feature>
<proteinExistence type="inferred from homology"/>
<dbReference type="PRINTS" id="PR00237">
    <property type="entry name" value="GPCRRHODOPSN"/>
</dbReference>
<keyword evidence="3 9" id="KW-1133">Transmembrane helix</keyword>
<dbReference type="Pfam" id="PF00001">
    <property type="entry name" value="7tm_1"/>
    <property type="match status" value="1"/>
</dbReference>
<evidence type="ECO:0000256" key="8">
    <source>
        <dbReference type="RuleBase" id="RU000688"/>
    </source>
</evidence>
<keyword evidence="7 8" id="KW-0807">Transducer</keyword>
<keyword evidence="12" id="KW-1185">Reference proteome</keyword>
<dbReference type="SMART" id="SM01381">
    <property type="entry name" value="7TM_GPCR_Srsx"/>
    <property type="match status" value="1"/>
</dbReference>
<feature type="transmembrane region" description="Helical" evidence="9">
    <location>
        <begin position="290"/>
        <end position="314"/>
    </location>
</feature>
<keyword evidence="6 8" id="KW-0675">Receptor</keyword>